<dbReference type="Proteomes" id="UP000628442">
    <property type="component" value="Unassembled WGS sequence"/>
</dbReference>
<evidence type="ECO:0000256" key="10">
    <source>
        <dbReference type="ARBA" id="ARBA00023077"/>
    </source>
</evidence>
<evidence type="ECO:0000256" key="15">
    <source>
        <dbReference type="RuleBase" id="RU003357"/>
    </source>
</evidence>
<keyword evidence="9" id="KW-0406">Ion transport</keyword>
<dbReference type="InterPro" id="IPR037066">
    <property type="entry name" value="Plug_dom_sf"/>
</dbReference>
<keyword evidence="12 19" id="KW-0675">Receptor</keyword>
<organism evidence="19 22">
    <name type="scientific">Pseudoduganella albidiflava</name>
    <dbReference type="NCBI Taxonomy" id="321983"/>
    <lineage>
        <taxon>Bacteria</taxon>
        <taxon>Pseudomonadati</taxon>
        <taxon>Pseudomonadota</taxon>
        <taxon>Betaproteobacteria</taxon>
        <taxon>Burkholderiales</taxon>
        <taxon>Oxalobacteraceae</taxon>
        <taxon>Telluria group</taxon>
        <taxon>Pseudoduganella</taxon>
    </lineage>
</organism>
<evidence type="ECO:0000259" key="18">
    <source>
        <dbReference type="Pfam" id="PF07715"/>
    </source>
</evidence>
<evidence type="ECO:0000313" key="22">
    <source>
        <dbReference type="Proteomes" id="UP000628442"/>
    </source>
</evidence>
<dbReference type="Proteomes" id="UP000292307">
    <property type="component" value="Chromosome"/>
</dbReference>
<evidence type="ECO:0000256" key="3">
    <source>
        <dbReference type="ARBA" id="ARBA00022448"/>
    </source>
</evidence>
<dbReference type="Pfam" id="PF00593">
    <property type="entry name" value="TonB_dep_Rec_b-barrel"/>
    <property type="match status" value="1"/>
</dbReference>
<dbReference type="GO" id="GO:0038023">
    <property type="term" value="F:signaling receptor activity"/>
    <property type="evidence" value="ECO:0007669"/>
    <property type="project" value="InterPro"/>
</dbReference>
<feature type="domain" description="TonB-dependent receptor plug" evidence="18">
    <location>
        <begin position="75"/>
        <end position="173"/>
    </location>
</feature>
<dbReference type="RefSeq" id="WP_131143583.1">
    <property type="nucleotide sequence ID" value="NZ_BMWV01000006.1"/>
</dbReference>
<keyword evidence="11 14" id="KW-0472">Membrane</keyword>
<evidence type="ECO:0000313" key="21">
    <source>
        <dbReference type="Proteomes" id="UP000292307"/>
    </source>
</evidence>
<evidence type="ECO:0000256" key="14">
    <source>
        <dbReference type="PROSITE-ProRule" id="PRU01360"/>
    </source>
</evidence>
<feature type="chain" id="PRO_5044601489" evidence="16">
    <location>
        <begin position="29"/>
        <end position="771"/>
    </location>
</feature>
<dbReference type="EMBL" id="BMWV01000006">
    <property type="protein sequence ID" value="GGY44756.1"/>
    <property type="molecule type" value="Genomic_DNA"/>
</dbReference>
<sequence>MSFIKSRKHSPATLAAIATLAMPLALHAEVNGANAEPVAQQGDSKMPEVTVTGRAVNNEFQIPQRSASDKFTAPLLDTPKSVTVVPSEVIAQTGATSLADALRTVPGITMGAAEGGNPVGDNLFIRGYNAQTDTYIDGIRDSGSQSREVFAIEQVEVVKGPNSAYGGRSSAGGGVNIVSKTAKLDNFYNGSVGFGTDNYKRVTADINRQIGTDSAFRLSVMGHENDVPGRGPVGGDRWGIAPTIGFGLSGPTQVNLSYYHMESSELPDTGIPFNNPFGSGPNVAKNGNGTPVSVPRDSFWGLTNRDFRDTETDIATVDVKHDFGNGLTLRNVTRYGKTSQDYVWTQPDDSKGNVVLYGTVWRRANTRVTETETLANSTALSGEVRTGTLKHNFSTGIEFSREDTDRGTYLFTPGTDNLLTKNTVCATSGAATGYNCAPLVGANANDPWVYERALSPAKSGIRTNTRAVYAIDTIEFTPQWLLNVGVRWDDYRSVLDTPQYTLSGKTTPAVHAEANATFTNYQAGLVWKPAANSSVYLSYGTSSTPPGNDAGDGLDGLSVAVQYLKPQESRNFELGTKWEVLARRLSLSAALFRSDMNNARVTAPDGTTQNVGEKSVRGFELGASGSITNAWQVFGGYTWLDGRVDDNGFTNTAPNGAPAVWVPSPFNGNVFPTTPKHSASLWTTYKVLPNLTVGGGLTSMSKVYANVNNNKWAPGYTRFDAMANYILNPNISLQLNVQNLSDKLYFDKVSSPHYAGVGAGRSASLTASFKY</sequence>
<feature type="signal peptide" evidence="16">
    <location>
        <begin position="1"/>
        <end position="28"/>
    </location>
</feature>
<dbReference type="PANTHER" id="PTHR32552">
    <property type="entry name" value="FERRICHROME IRON RECEPTOR-RELATED"/>
    <property type="match status" value="1"/>
</dbReference>
<comment type="similarity">
    <text evidence="2 14 15">Belongs to the TonB-dependent receptor family.</text>
</comment>
<evidence type="ECO:0000259" key="17">
    <source>
        <dbReference type="Pfam" id="PF00593"/>
    </source>
</evidence>
<dbReference type="NCBIfam" id="TIGR01783">
    <property type="entry name" value="TonB-siderophor"/>
    <property type="match status" value="1"/>
</dbReference>
<gene>
    <name evidence="20" type="ORF">EYF70_00190</name>
    <name evidence="19" type="ORF">GCM10007387_28380</name>
</gene>
<evidence type="ECO:0000256" key="8">
    <source>
        <dbReference type="ARBA" id="ARBA00023004"/>
    </source>
</evidence>
<reference evidence="20 21" key="2">
    <citation type="submission" date="2019-02" db="EMBL/GenBank/DDBJ databases">
        <title>Draft Genome Sequences of Six Type Strains of the Genus Massilia.</title>
        <authorList>
            <person name="Miess H."/>
            <person name="Frediansyhah A."/>
            <person name="Gross H."/>
        </authorList>
    </citation>
    <scope>NUCLEOTIDE SEQUENCE [LARGE SCALE GENOMIC DNA]</scope>
    <source>
        <strain evidence="20 21">DSM 17472</strain>
    </source>
</reference>
<evidence type="ECO:0000256" key="16">
    <source>
        <dbReference type="SAM" id="SignalP"/>
    </source>
</evidence>
<evidence type="ECO:0000256" key="1">
    <source>
        <dbReference type="ARBA" id="ARBA00004571"/>
    </source>
</evidence>
<dbReference type="FunFam" id="2.170.130.10:FF:000001">
    <property type="entry name" value="Catecholate siderophore TonB-dependent receptor"/>
    <property type="match status" value="1"/>
</dbReference>
<dbReference type="PANTHER" id="PTHR32552:SF89">
    <property type="entry name" value="CATECHOLATE SIDEROPHORE RECEPTOR FIU"/>
    <property type="match status" value="1"/>
</dbReference>
<dbReference type="InterPro" id="IPR000531">
    <property type="entry name" value="Beta-barrel_TonB"/>
</dbReference>
<comment type="subcellular location">
    <subcellularLocation>
        <location evidence="1 14">Cell outer membrane</location>
        <topology evidence="1 14">Multi-pass membrane protein</topology>
    </subcellularLocation>
</comment>
<evidence type="ECO:0000256" key="7">
    <source>
        <dbReference type="ARBA" id="ARBA00022729"/>
    </source>
</evidence>
<evidence type="ECO:0000256" key="2">
    <source>
        <dbReference type="ARBA" id="ARBA00009810"/>
    </source>
</evidence>
<dbReference type="InterPro" id="IPR010105">
    <property type="entry name" value="TonB_sidphr_rcpt"/>
</dbReference>
<proteinExistence type="inferred from homology"/>
<evidence type="ECO:0000313" key="19">
    <source>
        <dbReference type="EMBL" id="GGY44756.1"/>
    </source>
</evidence>
<dbReference type="InterPro" id="IPR036942">
    <property type="entry name" value="Beta-barrel_TonB_sf"/>
</dbReference>
<keyword evidence="8" id="KW-0408">Iron</keyword>
<reference evidence="19" key="3">
    <citation type="submission" date="2022-12" db="EMBL/GenBank/DDBJ databases">
        <authorList>
            <person name="Sun Q."/>
            <person name="Kim S."/>
        </authorList>
    </citation>
    <scope>NUCLEOTIDE SEQUENCE</scope>
    <source>
        <strain evidence="19">KCTC 12343</strain>
    </source>
</reference>
<keyword evidence="10 15" id="KW-0798">TonB box</keyword>
<dbReference type="GO" id="GO:0015891">
    <property type="term" value="P:siderophore transport"/>
    <property type="evidence" value="ECO:0007669"/>
    <property type="project" value="InterPro"/>
</dbReference>
<evidence type="ECO:0000256" key="12">
    <source>
        <dbReference type="ARBA" id="ARBA00023170"/>
    </source>
</evidence>
<dbReference type="OrthoDB" id="9790771at2"/>
<dbReference type="InterPro" id="IPR012910">
    <property type="entry name" value="Plug_dom"/>
</dbReference>
<dbReference type="EMBL" id="CP036401">
    <property type="protein sequence ID" value="QBH99427.1"/>
    <property type="molecule type" value="Genomic_DNA"/>
</dbReference>
<keyword evidence="5" id="KW-0410">Iron transport</keyword>
<dbReference type="SUPFAM" id="SSF56935">
    <property type="entry name" value="Porins"/>
    <property type="match status" value="1"/>
</dbReference>
<dbReference type="Pfam" id="PF07715">
    <property type="entry name" value="Plug"/>
    <property type="match status" value="1"/>
</dbReference>
<dbReference type="GO" id="GO:0009279">
    <property type="term" value="C:cell outer membrane"/>
    <property type="evidence" value="ECO:0007669"/>
    <property type="project" value="UniProtKB-SubCell"/>
</dbReference>
<dbReference type="PROSITE" id="PS52016">
    <property type="entry name" value="TONB_DEPENDENT_REC_3"/>
    <property type="match status" value="1"/>
</dbReference>
<reference evidence="19" key="1">
    <citation type="journal article" date="2014" name="Int. J. Syst. Evol. Microbiol.">
        <title>Complete genome sequence of Corynebacterium casei LMG S-19264T (=DSM 44701T), isolated from a smear-ripened cheese.</title>
        <authorList>
            <consortium name="US DOE Joint Genome Institute (JGI-PGF)"/>
            <person name="Walter F."/>
            <person name="Albersmeier A."/>
            <person name="Kalinowski J."/>
            <person name="Ruckert C."/>
        </authorList>
    </citation>
    <scope>NUCLEOTIDE SEQUENCE</scope>
    <source>
        <strain evidence="19">KCTC 12343</strain>
    </source>
</reference>
<evidence type="ECO:0000256" key="5">
    <source>
        <dbReference type="ARBA" id="ARBA00022496"/>
    </source>
</evidence>
<dbReference type="InterPro" id="IPR039426">
    <property type="entry name" value="TonB-dep_rcpt-like"/>
</dbReference>
<keyword evidence="4 14" id="KW-1134">Transmembrane beta strand</keyword>
<dbReference type="Gene3D" id="2.40.170.20">
    <property type="entry name" value="TonB-dependent receptor, beta-barrel domain"/>
    <property type="match status" value="1"/>
</dbReference>
<evidence type="ECO:0000256" key="4">
    <source>
        <dbReference type="ARBA" id="ARBA00022452"/>
    </source>
</evidence>
<dbReference type="CDD" id="cd01347">
    <property type="entry name" value="ligand_gated_channel"/>
    <property type="match status" value="1"/>
</dbReference>
<evidence type="ECO:0000313" key="20">
    <source>
        <dbReference type="EMBL" id="QBH99427.1"/>
    </source>
</evidence>
<keyword evidence="13 14" id="KW-0998">Cell outer membrane</keyword>
<keyword evidence="6 14" id="KW-0812">Transmembrane</keyword>
<keyword evidence="21" id="KW-1185">Reference proteome</keyword>
<evidence type="ECO:0000256" key="11">
    <source>
        <dbReference type="ARBA" id="ARBA00023136"/>
    </source>
</evidence>
<dbReference type="Gene3D" id="2.170.130.10">
    <property type="entry name" value="TonB-dependent receptor, plug domain"/>
    <property type="match status" value="1"/>
</dbReference>
<keyword evidence="3 14" id="KW-0813">Transport</keyword>
<feature type="domain" description="TonB-dependent receptor-like beta-barrel" evidence="17">
    <location>
        <begin position="272"/>
        <end position="740"/>
    </location>
</feature>
<accession>A0A411WS07</accession>
<dbReference type="GO" id="GO:0015344">
    <property type="term" value="F:siderophore uptake transmembrane transporter activity"/>
    <property type="evidence" value="ECO:0007669"/>
    <property type="project" value="TreeGrafter"/>
</dbReference>
<protein>
    <submittedName>
        <fullName evidence="19">Iron transport receptor protein</fullName>
    </submittedName>
    <submittedName>
        <fullName evidence="20">TonB-dependent siderophore receptor</fullName>
    </submittedName>
</protein>
<name>A0A411WS07_9BURK</name>
<keyword evidence="7 16" id="KW-0732">Signal</keyword>
<evidence type="ECO:0000256" key="6">
    <source>
        <dbReference type="ARBA" id="ARBA00022692"/>
    </source>
</evidence>
<evidence type="ECO:0000256" key="9">
    <source>
        <dbReference type="ARBA" id="ARBA00023065"/>
    </source>
</evidence>
<evidence type="ECO:0000256" key="13">
    <source>
        <dbReference type="ARBA" id="ARBA00023237"/>
    </source>
</evidence>
<dbReference type="AlphaFoldDB" id="A0A411WS07"/>